<feature type="domain" description="Cyclic nucleotide-binding" evidence="4">
    <location>
        <begin position="9"/>
        <end position="119"/>
    </location>
</feature>
<dbReference type="InterPro" id="IPR018490">
    <property type="entry name" value="cNMP-bd_dom_sf"/>
</dbReference>
<evidence type="ECO:0000256" key="3">
    <source>
        <dbReference type="ARBA" id="ARBA00023163"/>
    </source>
</evidence>
<sequence length="224" mass="23506">MDPAYHSGTLWALLTAAERRILEAAGTTHYHPAGTRLLSQGDCAGAALILLAGRAKVVAISPTGYESVLAVRRPGDIIGEMSAIDNKPRSATVVAIDGLQVLRIPPAKFNAILGGNPAIAHAVLKVVCARLRSASQRRSEFGGSTVAQRLTAFLAELVAQDGKASGDGITITVPFSQEDIAGAIAASRKAVVRALRVLRDDGVITTNRQQIVVLRPDTLMERAG</sequence>
<dbReference type="GO" id="GO:0003700">
    <property type="term" value="F:DNA-binding transcription factor activity"/>
    <property type="evidence" value="ECO:0007669"/>
    <property type="project" value="TreeGrafter"/>
</dbReference>
<evidence type="ECO:0000256" key="2">
    <source>
        <dbReference type="ARBA" id="ARBA00023125"/>
    </source>
</evidence>
<dbReference type="SUPFAM" id="SSF51206">
    <property type="entry name" value="cAMP-binding domain-like"/>
    <property type="match status" value="1"/>
</dbReference>
<feature type="domain" description="HTH crp-type" evidence="5">
    <location>
        <begin position="144"/>
        <end position="217"/>
    </location>
</feature>
<evidence type="ECO:0000313" key="7">
    <source>
        <dbReference type="Proteomes" id="UP000256269"/>
    </source>
</evidence>
<keyword evidence="7" id="KW-1185">Reference proteome</keyword>
<organism evidence="6 7">
    <name type="scientific">Kutzneria buriramensis</name>
    <dbReference type="NCBI Taxonomy" id="1045776"/>
    <lineage>
        <taxon>Bacteria</taxon>
        <taxon>Bacillati</taxon>
        <taxon>Actinomycetota</taxon>
        <taxon>Actinomycetes</taxon>
        <taxon>Pseudonocardiales</taxon>
        <taxon>Pseudonocardiaceae</taxon>
        <taxon>Kutzneria</taxon>
    </lineage>
</organism>
<reference evidence="6 7" key="1">
    <citation type="submission" date="2018-08" db="EMBL/GenBank/DDBJ databases">
        <title>Genomic Encyclopedia of Archaeal and Bacterial Type Strains, Phase II (KMG-II): from individual species to whole genera.</title>
        <authorList>
            <person name="Goeker M."/>
        </authorList>
    </citation>
    <scope>NUCLEOTIDE SEQUENCE [LARGE SCALE GENOMIC DNA]</scope>
    <source>
        <strain evidence="6 7">DSM 45791</strain>
    </source>
</reference>
<evidence type="ECO:0000313" key="6">
    <source>
        <dbReference type="EMBL" id="REH41264.1"/>
    </source>
</evidence>
<dbReference type="SUPFAM" id="SSF46785">
    <property type="entry name" value="Winged helix' DNA-binding domain"/>
    <property type="match status" value="1"/>
</dbReference>
<dbReference type="InterPro" id="IPR012318">
    <property type="entry name" value="HTH_CRP"/>
</dbReference>
<dbReference type="PROSITE" id="PS50042">
    <property type="entry name" value="CNMP_BINDING_3"/>
    <property type="match status" value="1"/>
</dbReference>
<dbReference type="RefSeq" id="WP_116178418.1">
    <property type="nucleotide sequence ID" value="NZ_CP144375.1"/>
</dbReference>
<dbReference type="InterPro" id="IPR036388">
    <property type="entry name" value="WH-like_DNA-bd_sf"/>
</dbReference>
<dbReference type="GO" id="GO:0005829">
    <property type="term" value="C:cytosol"/>
    <property type="evidence" value="ECO:0007669"/>
    <property type="project" value="TreeGrafter"/>
</dbReference>
<dbReference type="OrthoDB" id="41390at2"/>
<dbReference type="Pfam" id="PF13545">
    <property type="entry name" value="HTH_Crp_2"/>
    <property type="match status" value="1"/>
</dbReference>
<keyword evidence="2" id="KW-0238">DNA-binding</keyword>
<proteinExistence type="predicted"/>
<dbReference type="PANTHER" id="PTHR24567:SF68">
    <property type="entry name" value="DNA-BINDING TRANSCRIPTIONAL DUAL REGULATOR CRP"/>
    <property type="match status" value="1"/>
</dbReference>
<dbReference type="Pfam" id="PF00027">
    <property type="entry name" value="cNMP_binding"/>
    <property type="match status" value="1"/>
</dbReference>
<dbReference type="GO" id="GO:0003677">
    <property type="term" value="F:DNA binding"/>
    <property type="evidence" value="ECO:0007669"/>
    <property type="project" value="UniProtKB-KW"/>
</dbReference>
<dbReference type="InterPro" id="IPR036390">
    <property type="entry name" value="WH_DNA-bd_sf"/>
</dbReference>
<dbReference type="Proteomes" id="UP000256269">
    <property type="component" value="Unassembled WGS sequence"/>
</dbReference>
<dbReference type="InterPro" id="IPR014710">
    <property type="entry name" value="RmlC-like_jellyroll"/>
</dbReference>
<dbReference type="CDD" id="cd00038">
    <property type="entry name" value="CAP_ED"/>
    <property type="match status" value="1"/>
</dbReference>
<gene>
    <name evidence="6" type="ORF">BCF44_112348</name>
</gene>
<evidence type="ECO:0000259" key="5">
    <source>
        <dbReference type="PROSITE" id="PS51063"/>
    </source>
</evidence>
<dbReference type="SMART" id="SM00419">
    <property type="entry name" value="HTH_CRP"/>
    <property type="match status" value="1"/>
</dbReference>
<dbReference type="SMART" id="SM00100">
    <property type="entry name" value="cNMP"/>
    <property type="match status" value="1"/>
</dbReference>
<dbReference type="PROSITE" id="PS51063">
    <property type="entry name" value="HTH_CRP_2"/>
    <property type="match status" value="1"/>
</dbReference>
<evidence type="ECO:0000259" key="4">
    <source>
        <dbReference type="PROSITE" id="PS50042"/>
    </source>
</evidence>
<dbReference type="EMBL" id="QUNO01000012">
    <property type="protein sequence ID" value="REH41264.1"/>
    <property type="molecule type" value="Genomic_DNA"/>
</dbReference>
<comment type="caution">
    <text evidence="6">The sequence shown here is derived from an EMBL/GenBank/DDBJ whole genome shotgun (WGS) entry which is preliminary data.</text>
</comment>
<dbReference type="PANTHER" id="PTHR24567">
    <property type="entry name" value="CRP FAMILY TRANSCRIPTIONAL REGULATORY PROTEIN"/>
    <property type="match status" value="1"/>
</dbReference>
<dbReference type="Gene3D" id="2.60.120.10">
    <property type="entry name" value="Jelly Rolls"/>
    <property type="match status" value="1"/>
</dbReference>
<protein>
    <submittedName>
        <fullName evidence="6">CRP-like cAMP-binding protein</fullName>
    </submittedName>
</protein>
<evidence type="ECO:0000256" key="1">
    <source>
        <dbReference type="ARBA" id="ARBA00023015"/>
    </source>
</evidence>
<dbReference type="InterPro" id="IPR000595">
    <property type="entry name" value="cNMP-bd_dom"/>
</dbReference>
<dbReference type="Gene3D" id="1.10.10.10">
    <property type="entry name" value="Winged helix-like DNA-binding domain superfamily/Winged helix DNA-binding domain"/>
    <property type="match status" value="1"/>
</dbReference>
<dbReference type="AlphaFoldDB" id="A0A3E0HB44"/>
<accession>A0A3E0HB44</accession>
<keyword evidence="3" id="KW-0804">Transcription</keyword>
<dbReference type="InterPro" id="IPR050397">
    <property type="entry name" value="Env_Response_Regulators"/>
</dbReference>
<keyword evidence="1" id="KW-0805">Transcription regulation</keyword>
<name>A0A3E0HB44_9PSEU</name>